<evidence type="ECO:0000256" key="19">
    <source>
        <dbReference type="HAMAP-Rule" id="MF_00719"/>
    </source>
</evidence>
<keyword evidence="11 19" id="KW-0460">Magnesium</keyword>
<evidence type="ECO:0000256" key="15">
    <source>
        <dbReference type="ARBA" id="ARBA00032605"/>
    </source>
</evidence>
<evidence type="ECO:0000256" key="5">
    <source>
        <dbReference type="ARBA" id="ARBA00013200"/>
    </source>
</evidence>
<evidence type="ECO:0000313" key="20">
    <source>
        <dbReference type="EMBL" id="TGY43247.1"/>
    </source>
</evidence>
<protein>
    <recommendedName>
        <fullName evidence="6 19">Adenosylcobinamide-GDP ribazoletransferase</fullName>
        <ecNumber evidence="5 19">2.7.8.26</ecNumber>
    </recommendedName>
    <alternativeName>
        <fullName evidence="16 19">Cobalamin synthase</fullName>
    </alternativeName>
    <alternativeName>
        <fullName evidence="15 19">Cobalamin-5'-phosphate synthase</fullName>
    </alternativeName>
</protein>
<evidence type="ECO:0000256" key="9">
    <source>
        <dbReference type="ARBA" id="ARBA00022679"/>
    </source>
</evidence>
<sequence>MKNLFKGFIMDITMFTIIPIPYKVWEDRAVCHMMKLYPLIGLIVGLINYLVYLIANYFNLPLIIITALTMISPFIITGMLHLDGFMDVSDALLSRRDRKEKIRILKDPNTGAFSVISLGILFILNFSSVYAIIEGNKNIMGIIIIPIISRALMGYMLLKKDTMKESSLGSYFKTGTGKVDIVVILSFLILALIGLVYLLGIKGLILGGFIILSAIISVKKSIKEIGGMSGDIAGYGLVIAEAVGLFILSIS</sequence>
<keyword evidence="9 19" id="KW-0808">Transferase</keyword>
<dbReference type="GO" id="GO:0005886">
    <property type="term" value="C:plasma membrane"/>
    <property type="evidence" value="ECO:0007669"/>
    <property type="project" value="UniProtKB-SubCell"/>
</dbReference>
<feature type="transmembrane region" description="Helical" evidence="19">
    <location>
        <begin position="110"/>
        <end position="133"/>
    </location>
</feature>
<feature type="transmembrane region" description="Helical" evidence="19">
    <location>
        <begin position="139"/>
        <end position="158"/>
    </location>
</feature>
<dbReference type="Pfam" id="PF02654">
    <property type="entry name" value="CobS"/>
    <property type="match status" value="1"/>
</dbReference>
<evidence type="ECO:0000256" key="11">
    <source>
        <dbReference type="ARBA" id="ARBA00022842"/>
    </source>
</evidence>
<dbReference type="OrthoDB" id="9794626at2"/>
<gene>
    <name evidence="19" type="primary">cobS</name>
    <name evidence="20" type="ORF">E5347_00095</name>
</gene>
<evidence type="ECO:0000256" key="18">
    <source>
        <dbReference type="ARBA" id="ARBA00049504"/>
    </source>
</evidence>
<evidence type="ECO:0000313" key="21">
    <source>
        <dbReference type="Proteomes" id="UP000306888"/>
    </source>
</evidence>
<evidence type="ECO:0000256" key="12">
    <source>
        <dbReference type="ARBA" id="ARBA00022989"/>
    </source>
</evidence>
<evidence type="ECO:0000256" key="10">
    <source>
        <dbReference type="ARBA" id="ARBA00022692"/>
    </source>
</evidence>
<evidence type="ECO:0000256" key="17">
    <source>
        <dbReference type="ARBA" id="ARBA00048623"/>
    </source>
</evidence>
<keyword evidence="13 19" id="KW-0472">Membrane</keyword>
<dbReference type="UniPathway" id="UPA00148">
    <property type="reaction ID" value="UER00238"/>
</dbReference>
<dbReference type="InterPro" id="IPR003805">
    <property type="entry name" value="CobS"/>
</dbReference>
<comment type="cofactor">
    <cofactor evidence="1 19">
        <name>Mg(2+)</name>
        <dbReference type="ChEBI" id="CHEBI:18420"/>
    </cofactor>
</comment>
<keyword evidence="12 19" id="KW-1133">Transmembrane helix</keyword>
<dbReference type="AlphaFoldDB" id="A0A4S2DLR6"/>
<comment type="pathway">
    <text evidence="3 19">Cofactor biosynthesis; adenosylcobalamin biosynthesis; adenosylcobalamin from cob(II)yrinate a,c-diamide: step 7/7.</text>
</comment>
<accession>A0A4S2DLR6</accession>
<keyword evidence="8 19" id="KW-0169">Cobalamin biosynthesis</keyword>
<comment type="similarity">
    <text evidence="4 19">Belongs to the CobS family.</text>
</comment>
<dbReference type="GO" id="GO:0009236">
    <property type="term" value="P:cobalamin biosynthetic process"/>
    <property type="evidence" value="ECO:0007669"/>
    <property type="project" value="UniProtKB-UniRule"/>
</dbReference>
<comment type="subcellular location">
    <subcellularLocation>
        <location evidence="2 19">Cell membrane</location>
        <topology evidence="2 19">Multi-pass membrane protein</topology>
    </subcellularLocation>
</comment>
<dbReference type="RefSeq" id="WP_136003321.1">
    <property type="nucleotide sequence ID" value="NZ_SRYR01000001.1"/>
</dbReference>
<comment type="catalytic activity">
    <reaction evidence="18 19">
        <text>alpha-ribazole 5'-phosphate + adenosylcob(III)inamide-GDP = adenosylcob(III)alamin 5'-phosphate + GMP + H(+)</text>
        <dbReference type="Rhea" id="RHEA:23560"/>
        <dbReference type="ChEBI" id="CHEBI:15378"/>
        <dbReference type="ChEBI" id="CHEBI:57918"/>
        <dbReference type="ChEBI" id="CHEBI:58115"/>
        <dbReference type="ChEBI" id="CHEBI:60487"/>
        <dbReference type="ChEBI" id="CHEBI:60493"/>
        <dbReference type="EC" id="2.7.8.26"/>
    </reaction>
</comment>
<feature type="transmembrane region" description="Helical" evidence="19">
    <location>
        <begin position="232"/>
        <end position="250"/>
    </location>
</feature>
<evidence type="ECO:0000256" key="6">
    <source>
        <dbReference type="ARBA" id="ARBA00015850"/>
    </source>
</evidence>
<dbReference type="Proteomes" id="UP000306888">
    <property type="component" value="Unassembled WGS sequence"/>
</dbReference>
<evidence type="ECO:0000256" key="2">
    <source>
        <dbReference type="ARBA" id="ARBA00004651"/>
    </source>
</evidence>
<evidence type="ECO:0000256" key="16">
    <source>
        <dbReference type="ARBA" id="ARBA00032853"/>
    </source>
</evidence>
<feature type="transmembrane region" description="Helical" evidence="19">
    <location>
        <begin position="61"/>
        <end position="89"/>
    </location>
</feature>
<dbReference type="HAMAP" id="MF_00719">
    <property type="entry name" value="CobS"/>
    <property type="match status" value="1"/>
</dbReference>
<dbReference type="GO" id="GO:0008818">
    <property type="term" value="F:cobalamin 5'-phosphate synthase activity"/>
    <property type="evidence" value="ECO:0007669"/>
    <property type="project" value="UniProtKB-UniRule"/>
</dbReference>
<comment type="function">
    <text evidence="14 19">Joins adenosylcobinamide-GDP and alpha-ribazole to generate adenosylcobalamin (Ado-cobalamin). Also synthesizes adenosylcobalamin 5'-phosphate from adenosylcobinamide-GDP and alpha-ribazole 5'-phosphate.</text>
</comment>
<dbReference type="EMBL" id="SRYR01000001">
    <property type="protein sequence ID" value="TGY43247.1"/>
    <property type="molecule type" value="Genomic_DNA"/>
</dbReference>
<feature type="transmembrane region" description="Helical" evidence="19">
    <location>
        <begin position="36"/>
        <end position="55"/>
    </location>
</feature>
<proteinExistence type="inferred from homology"/>
<keyword evidence="21" id="KW-1185">Reference proteome</keyword>
<organism evidence="20 21">
    <name type="scientific">Clostridium sartagoforme</name>
    <dbReference type="NCBI Taxonomy" id="84031"/>
    <lineage>
        <taxon>Bacteria</taxon>
        <taxon>Bacillati</taxon>
        <taxon>Bacillota</taxon>
        <taxon>Clostridia</taxon>
        <taxon>Eubacteriales</taxon>
        <taxon>Clostridiaceae</taxon>
        <taxon>Clostridium</taxon>
    </lineage>
</organism>
<evidence type="ECO:0000256" key="13">
    <source>
        <dbReference type="ARBA" id="ARBA00023136"/>
    </source>
</evidence>
<feature type="transmembrane region" description="Helical" evidence="19">
    <location>
        <begin position="179"/>
        <end position="198"/>
    </location>
</feature>
<keyword evidence="7 19" id="KW-1003">Cell membrane</keyword>
<dbReference type="PANTHER" id="PTHR34148">
    <property type="entry name" value="ADENOSYLCOBINAMIDE-GDP RIBAZOLETRANSFERASE"/>
    <property type="match status" value="1"/>
</dbReference>
<reference evidence="20 21" key="1">
    <citation type="submission" date="2019-04" db="EMBL/GenBank/DDBJ databases">
        <title>Microbes associate with the intestines of laboratory mice.</title>
        <authorList>
            <person name="Navarre W."/>
            <person name="Wong E."/>
            <person name="Huang K."/>
            <person name="Tropini C."/>
            <person name="Ng K."/>
            <person name="Yu B."/>
        </authorList>
    </citation>
    <scope>NUCLEOTIDE SEQUENCE [LARGE SCALE GENOMIC DNA]</scope>
    <source>
        <strain evidence="20 21">NM50_B9-20</strain>
    </source>
</reference>
<evidence type="ECO:0000256" key="4">
    <source>
        <dbReference type="ARBA" id="ARBA00010561"/>
    </source>
</evidence>
<evidence type="ECO:0000256" key="14">
    <source>
        <dbReference type="ARBA" id="ARBA00025228"/>
    </source>
</evidence>
<comment type="catalytic activity">
    <reaction evidence="17 19">
        <text>alpha-ribazole + adenosylcob(III)inamide-GDP = adenosylcob(III)alamin + GMP + H(+)</text>
        <dbReference type="Rhea" id="RHEA:16049"/>
        <dbReference type="ChEBI" id="CHEBI:10329"/>
        <dbReference type="ChEBI" id="CHEBI:15378"/>
        <dbReference type="ChEBI" id="CHEBI:18408"/>
        <dbReference type="ChEBI" id="CHEBI:58115"/>
        <dbReference type="ChEBI" id="CHEBI:60487"/>
        <dbReference type="EC" id="2.7.8.26"/>
    </reaction>
</comment>
<evidence type="ECO:0000256" key="8">
    <source>
        <dbReference type="ARBA" id="ARBA00022573"/>
    </source>
</evidence>
<evidence type="ECO:0000256" key="3">
    <source>
        <dbReference type="ARBA" id="ARBA00004663"/>
    </source>
</evidence>
<evidence type="ECO:0000256" key="1">
    <source>
        <dbReference type="ARBA" id="ARBA00001946"/>
    </source>
</evidence>
<evidence type="ECO:0000256" key="7">
    <source>
        <dbReference type="ARBA" id="ARBA00022475"/>
    </source>
</evidence>
<keyword evidence="10 19" id="KW-0812">Transmembrane</keyword>
<comment type="caution">
    <text evidence="20">The sequence shown here is derived from an EMBL/GenBank/DDBJ whole genome shotgun (WGS) entry which is preliminary data.</text>
</comment>
<name>A0A4S2DLR6_9CLOT</name>
<dbReference type="PANTHER" id="PTHR34148:SF1">
    <property type="entry name" value="ADENOSYLCOBINAMIDE-GDP RIBAZOLETRANSFERASE"/>
    <property type="match status" value="1"/>
</dbReference>
<dbReference type="EC" id="2.7.8.26" evidence="5 19"/>
<dbReference type="GO" id="GO:0051073">
    <property type="term" value="F:adenosylcobinamide-GDP ribazoletransferase activity"/>
    <property type="evidence" value="ECO:0007669"/>
    <property type="project" value="UniProtKB-UniRule"/>
</dbReference>